<dbReference type="KEGG" id="cvr:CHLNCDRAFT_133288"/>
<proteinExistence type="predicted"/>
<protein>
    <submittedName>
        <fullName evidence="1">Expressed protein</fullName>
    </submittedName>
</protein>
<organism evidence="2">
    <name type="scientific">Chlorella variabilis</name>
    <name type="common">Green alga</name>
    <dbReference type="NCBI Taxonomy" id="554065"/>
    <lineage>
        <taxon>Eukaryota</taxon>
        <taxon>Viridiplantae</taxon>
        <taxon>Chlorophyta</taxon>
        <taxon>core chlorophytes</taxon>
        <taxon>Trebouxiophyceae</taxon>
        <taxon>Chlorellales</taxon>
        <taxon>Chlorellaceae</taxon>
        <taxon>Chlorella clade</taxon>
        <taxon>Chlorella</taxon>
    </lineage>
</organism>
<gene>
    <name evidence="1" type="ORF">CHLNCDRAFT_133288</name>
</gene>
<evidence type="ECO:0000313" key="1">
    <source>
        <dbReference type="EMBL" id="EFN60051.1"/>
    </source>
</evidence>
<sequence length="82" mass="7888">MCVETKSRPVQVPAAVAAATHLARGASSSAAGLGSGSPACPSCGSTMVGQGLASAASGPAKFKFYWCSACKVCVLSGVPGIA</sequence>
<dbReference type="GeneID" id="17359609"/>
<dbReference type="Proteomes" id="UP000008141">
    <property type="component" value="Unassembled WGS sequence"/>
</dbReference>
<keyword evidence="2" id="KW-1185">Reference proteome</keyword>
<dbReference type="InParanoid" id="E1Z2T1"/>
<dbReference type="AlphaFoldDB" id="E1Z2T1"/>
<dbReference type="RefSeq" id="XP_005852153.1">
    <property type="nucleotide sequence ID" value="XM_005852091.1"/>
</dbReference>
<name>E1Z2T1_CHLVA</name>
<accession>E1Z2T1</accession>
<evidence type="ECO:0000313" key="2">
    <source>
        <dbReference type="Proteomes" id="UP000008141"/>
    </source>
</evidence>
<dbReference type="EMBL" id="GL433835">
    <property type="protein sequence ID" value="EFN60051.1"/>
    <property type="molecule type" value="Genomic_DNA"/>
</dbReference>
<reference evidence="1 2" key="1">
    <citation type="journal article" date="2010" name="Plant Cell">
        <title>The Chlorella variabilis NC64A genome reveals adaptation to photosymbiosis, coevolution with viruses, and cryptic sex.</title>
        <authorList>
            <person name="Blanc G."/>
            <person name="Duncan G."/>
            <person name="Agarkova I."/>
            <person name="Borodovsky M."/>
            <person name="Gurnon J."/>
            <person name="Kuo A."/>
            <person name="Lindquist E."/>
            <person name="Lucas S."/>
            <person name="Pangilinan J."/>
            <person name="Polle J."/>
            <person name="Salamov A."/>
            <person name="Terry A."/>
            <person name="Yamada T."/>
            <person name="Dunigan D.D."/>
            <person name="Grigoriev I.V."/>
            <person name="Claverie J.M."/>
            <person name="Van Etten J.L."/>
        </authorList>
    </citation>
    <scope>NUCLEOTIDE SEQUENCE [LARGE SCALE GENOMIC DNA]</scope>
    <source>
        <strain evidence="1 2">NC64A</strain>
    </source>
</reference>